<dbReference type="InterPro" id="IPR020846">
    <property type="entry name" value="MFS_dom"/>
</dbReference>
<sequence>MAQSPHRSDEDSLDVKEKAVEAIDHIEVGPGAKYKPGLTEDERNWLNNIDPKEASRIYHKVDLRLVPMLALLYLIAHLDRANIGNAKIEGLEDSLGMTGNDYNIALMVFFVPYVLCEVPSQLLLSKFQKPSFYIGILVTCWGTVMTLSGVTSSFAGLLVTRFLIGVFESGFFPGAIWLVSQWYPPQRTQTRMAMFYLSSAASGAFSGLLAAGIAQMDGLGNYEGWRWIFILEGILSVVLGALCFFALPDSPTTAKWLTPEESKFLELSHIAYRGVKTTDKVRNLDGTKKKRNINWSVLKQVVTDWQLYLQAIVFWSNCVPNYGLKFTMPSIIRNMGFESTQAQLLTAPPYICGAIAAVTSALVADKLAWRMPFIVGHQLLLVVSFSVLFSFAAEIDQNIALCYVMVCLACIGLYPIIPGNNSWTINNLAGAEKRAAGIGFMIMIGNSGGFAGSFIFLEKESPRYPTGFGSSLGFASAGICAALLLEFLYWSHNKRNQHVTEQEAIARYGEEELERMGDKSPLFKYSL</sequence>
<dbReference type="InterPro" id="IPR011701">
    <property type="entry name" value="MFS"/>
</dbReference>
<proteinExistence type="predicted"/>
<evidence type="ECO:0000256" key="6">
    <source>
        <dbReference type="SAM" id="Phobius"/>
    </source>
</evidence>
<dbReference type="Gene3D" id="1.20.1250.20">
    <property type="entry name" value="MFS general substrate transporter like domains"/>
    <property type="match status" value="2"/>
</dbReference>
<dbReference type="PANTHER" id="PTHR43791:SF54">
    <property type="entry name" value="MAJOR FACILITATOR SUPERFAMILY (MFS) PROFILE DOMAIN-CONTAINING PROTEIN-RELATED"/>
    <property type="match status" value="1"/>
</dbReference>
<feature type="transmembrane region" description="Helical" evidence="6">
    <location>
        <begin position="227"/>
        <end position="247"/>
    </location>
</feature>
<dbReference type="PROSITE" id="PS50850">
    <property type="entry name" value="MFS"/>
    <property type="match status" value="1"/>
</dbReference>
<feature type="transmembrane region" description="Helical" evidence="6">
    <location>
        <begin position="437"/>
        <end position="457"/>
    </location>
</feature>
<dbReference type="FunFam" id="1.20.1250.20:FF:000364">
    <property type="entry name" value="MFS general substrate transporter"/>
    <property type="match status" value="1"/>
</dbReference>
<feature type="transmembrane region" description="Helical" evidence="6">
    <location>
        <begin position="399"/>
        <end position="417"/>
    </location>
</feature>
<reference evidence="8" key="1">
    <citation type="submission" date="2020-04" db="EMBL/GenBank/DDBJ databases">
        <title>Draft genome resource of the tomato pathogen Pseudocercospora fuligena.</title>
        <authorList>
            <person name="Zaccaron A."/>
        </authorList>
    </citation>
    <scope>NUCLEOTIDE SEQUENCE</scope>
    <source>
        <strain evidence="8">PF001</strain>
    </source>
</reference>
<comment type="caution">
    <text evidence="8">The sequence shown here is derived from an EMBL/GenBank/DDBJ whole genome shotgun (WGS) entry which is preliminary data.</text>
</comment>
<feature type="transmembrane region" description="Helical" evidence="6">
    <location>
        <begin position="369"/>
        <end position="392"/>
    </location>
</feature>
<keyword evidence="2" id="KW-0813">Transport</keyword>
<feature type="domain" description="Major facilitator superfamily (MFS) profile" evidence="7">
    <location>
        <begin position="65"/>
        <end position="494"/>
    </location>
</feature>
<protein>
    <submittedName>
        <fullName evidence="8">MFS-type transporter cnsO</fullName>
    </submittedName>
</protein>
<feature type="transmembrane region" description="Helical" evidence="6">
    <location>
        <begin position="104"/>
        <end position="124"/>
    </location>
</feature>
<keyword evidence="9" id="KW-1185">Reference proteome</keyword>
<dbReference type="FunFam" id="1.20.1250.20:FF:000034">
    <property type="entry name" value="MFS general substrate transporter"/>
    <property type="match status" value="1"/>
</dbReference>
<evidence type="ECO:0000313" key="8">
    <source>
        <dbReference type="EMBL" id="KAF7188689.1"/>
    </source>
</evidence>
<keyword evidence="4 6" id="KW-1133">Transmembrane helix</keyword>
<evidence type="ECO:0000256" key="3">
    <source>
        <dbReference type="ARBA" id="ARBA00022692"/>
    </source>
</evidence>
<name>A0A8H6RD01_9PEZI</name>
<dbReference type="EMBL" id="JABCIY010000205">
    <property type="protein sequence ID" value="KAF7188689.1"/>
    <property type="molecule type" value="Genomic_DNA"/>
</dbReference>
<feature type="transmembrane region" description="Helical" evidence="6">
    <location>
        <begin position="162"/>
        <end position="183"/>
    </location>
</feature>
<dbReference type="Proteomes" id="UP000660729">
    <property type="component" value="Unassembled WGS sequence"/>
</dbReference>
<dbReference type="GO" id="GO:0016020">
    <property type="term" value="C:membrane"/>
    <property type="evidence" value="ECO:0007669"/>
    <property type="project" value="UniProtKB-SubCell"/>
</dbReference>
<organism evidence="8 9">
    <name type="scientific">Pseudocercospora fuligena</name>
    <dbReference type="NCBI Taxonomy" id="685502"/>
    <lineage>
        <taxon>Eukaryota</taxon>
        <taxon>Fungi</taxon>
        <taxon>Dikarya</taxon>
        <taxon>Ascomycota</taxon>
        <taxon>Pezizomycotina</taxon>
        <taxon>Dothideomycetes</taxon>
        <taxon>Dothideomycetidae</taxon>
        <taxon>Mycosphaerellales</taxon>
        <taxon>Mycosphaerellaceae</taxon>
        <taxon>Pseudocercospora</taxon>
    </lineage>
</organism>
<evidence type="ECO:0000313" key="9">
    <source>
        <dbReference type="Proteomes" id="UP000660729"/>
    </source>
</evidence>
<dbReference type="GO" id="GO:0022857">
    <property type="term" value="F:transmembrane transporter activity"/>
    <property type="evidence" value="ECO:0007669"/>
    <property type="project" value="InterPro"/>
</dbReference>
<keyword evidence="3 6" id="KW-0812">Transmembrane</keyword>
<dbReference type="AlphaFoldDB" id="A0A8H6RD01"/>
<evidence type="ECO:0000256" key="4">
    <source>
        <dbReference type="ARBA" id="ARBA00022989"/>
    </source>
</evidence>
<feature type="transmembrane region" description="Helical" evidence="6">
    <location>
        <begin position="469"/>
        <end position="490"/>
    </location>
</feature>
<feature type="transmembrane region" description="Helical" evidence="6">
    <location>
        <begin position="342"/>
        <end position="363"/>
    </location>
</feature>
<feature type="transmembrane region" description="Helical" evidence="6">
    <location>
        <begin position="195"/>
        <end position="215"/>
    </location>
</feature>
<evidence type="ECO:0000256" key="1">
    <source>
        <dbReference type="ARBA" id="ARBA00004141"/>
    </source>
</evidence>
<evidence type="ECO:0000256" key="2">
    <source>
        <dbReference type="ARBA" id="ARBA00022448"/>
    </source>
</evidence>
<evidence type="ECO:0000259" key="7">
    <source>
        <dbReference type="PROSITE" id="PS50850"/>
    </source>
</evidence>
<dbReference type="PANTHER" id="PTHR43791">
    <property type="entry name" value="PERMEASE-RELATED"/>
    <property type="match status" value="1"/>
</dbReference>
<dbReference type="Pfam" id="PF07690">
    <property type="entry name" value="MFS_1"/>
    <property type="match status" value="1"/>
</dbReference>
<dbReference type="InterPro" id="IPR036259">
    <property type="entry name" value="MFS_trans_sf"/>
</dbReference>
<evidence type="ECO:0000256" key="5">
    <source>
        <dbReference type="ARBA" id="ARBA00023136"/>
    </source>
</evidence>
<dbReference type="OrthoDB" id="2962993at2759"/>
<keyword evidence="5 6" id="KW-0472">Membrane</keyword>
<dbReference type="SUPFAM" id="SSF103473">
    <property type="entry name" value="MFS general substrate transporter"/>
    <property type="match status" value="1"/>
</dbReference>
<feature type="transmembrane region" description="Helical" evidence="6">
    <location>
        <begin position="131"/>
        <end position="150"/>
    </location>
</feature>
<accession>A0A8H6RD01</accession>
<gene>
    <name evidence="8" type="ORF">HII31_09941</name>
</gene>
<comment type="subcellular location">
    <subcellularLocation>
        <location evidence="1">Membrane</location>
        <topology evidence="1">Multi-pass membrane protein</topology>
    </subcellularLocation>
</comment>